<comment type="caution">
    <text evidence="2">The sequence shown here is derived from an EMBL/GenBank/DDBJ whole genome shotgun (WGS) entry which is preliminary data.</text>
</comment>
<dbReference type="InterPro" id="IPR038461">
    <property type="entry name" value="Schlafen_AlbA_2_dom_sf"/>
</dbReference>
<evidence type="ECO:0000259" key="1">
    <source>
        <dbReference type="Pfam" id="PF04326"/>
    </source>
</evidence>
<dbReference type="InterPro" id="IPR007421">
    <property type="entry name" value="Schlafen_AlbA_2_dom"/>
</dbReference>
<sequence length="139" mass="16010">MKERIVSNMEIAELSNRQESHFYDNKAFVIKGGKIQKIAVAFANADGGEFIIGIRDKKEEVDFLKGWQGIENIESFNFVFQNLTQLSPTIPHNYKFLKDEKGRFALRITIEKSESVHKTANNTVYVRKISPVSSFKRPR</sequence>
<dbReference type="Gene3D" id="3.30.950.30">
    <property type="entry name" value="Schlafen, AAA domain"/>
    <property type="match status" value="1"/>
</dbReference>
<dbReference type="Pfam" id="PF04326">
    <property type="entry name" value="SLFN_AlbA_2"/>
    <property type="match status" value="1"/>
</dbReference>
<dbReference type="GO" id="GO:0005524">
    <property type="term" value="F:ATP binding"/>
    <property type="evidence" value="ECO:0007669"/>
    <property type="project" value="UniProtKB-KW"/>
</dbReference>
<dbReference type="Proteomes" id="UP000664044">
    <property type="component" value="Unassembled WGS sequence"/>
</dbReference>
<accession>A0ABS3GAS0</accession>
<keyword evidence="3" id="KW-1185">Reference proteome</keyword>
<organism evidence="2 3">
    <name type="scientific">Flagellimonas aurea</name>
    <dbReference type="NCBI Taxonomy" id="2915619"/>
    <lineage>
        <taxon>Bacteria</taxon>
        <taxon>Pseudomonadati</taxon>
        <taxon>Bacteroidota</taxon>
        <taxon>Flavobacteriia</taxon>
        <taxon>Flavobacteriales</taxon>
        <taxon>Flavobacteriaceae</taxon>
        <taxon>Flagellimonas</taxon>
    </lineage>
</organism>
<name>A0ABS3GAS0_9FLAO</name>
<dbReference type="RefSeq" id="WP_207036003.1">
    <property type="nucleotide sequence ID" value="NZ_JAFLNL010000011.1"/>
</dbReference>
<protein>
    <submittedName>
        <fullName evidence="2">ATP-binding protein</fullName>
    </submittedName>
</protein>
<gene>
    <name evidence="2" type="ORF">J0656_16785</name>
</gene>
<keyword evidence="2" id="KW-0547">Nucleotide-binding</keyword>
<feature type="domain" description="Schlafen AlbA-2" evidence="1">
    <location>
        <begin position="19"/>
        <end position="128"/>
    </location>
</feature>
<evidence type="ECO:0000313" key="2">
    <source>
        <dbReference type="EMBL" id="MBO0355677.1"/>
    </source>
</evidence>
<dbReference type="EMBL" id="JAFLNL010000011">
    <property type="protein sequence ID" value="MBO0355677.1"/>
    <property type="molecule type" value="Genomic_DNA"/>
</dbReference>
<evidence type="ECO:0000313" key="3">
    <source>
        <dbReference type="Proteomes" id="UP000664044"/>
    </source>
</evidence>
<proteinExistence type="predicted"/>
<keyword evidence="2" id="KW-0067">ATP-binding</keyword>
<reference evidence="2 3" key="1">
    <citation type="submission" date="2021-03" db="EMBL/GenBank/DDBJ databases">
        <title>Muricauda lutimaris sp. nov. and Muricauda ruestringensis sp. nov, two marine members of the Flavobacteriaceae isolated from deep sea sediments of Western Pacific.</title>
        <authorList>
            <person name="Zhao S."/>
            <person name="Liu R."/>
        </authorList>
    </citation>
    <scope>NUCLEOTIDE SEQUENCE [LARGE SCALE GENOMIC DNA]</scope>
    <source>
        <strain evidence="2 3">BC31-1-A7</strain>
    </source>
</reference>